<dbReference type="GO" id="GO:0016747">
    <property type="term" value="F:acyltransferase activity, transferring groups other than amino-acyl groups"/>
    <property type="evidence" value="ECO:0007669"/>
    <property type="project" value="InterPro"/>
</dbReference>
<dbReference type="PANTHER" id="PTHR43877">
    <property type="entry name" value="AMINOALKYLPHOSPHONATE N-ACETYLTRANSFERASE-RELATED-RELATED"/>
    <property type="match status" value="1"/>
</dbReference>
<gene>
    <name evidence="4" type="ORF">H9966_09010</name>
</gene>
<feature type="domain" description="N-acetyltransferase" evidence="3">
    <location>
        <begin position="1"/>
        <end position="189"/>
    </location>
</feature>
<dbReference type="PROSITE" id="PS51186">
    <property type="entry name" value="GNAT"/>
    <property type="match status" value="1"/>
</dbReference>
<evidence type="ECO:0000256" key="2">
    <source>
        <dbReference type="ARBA" id="ARBA00023315"/>
    </source>
</evidence>
<comment type="caution">
    <text evidence="4">The sequence shown here is derived from an EMBL/GenBank/DDBJ whole genome shotgun (WGS) entry which is preliminary data.</text>
</comment>
<dbReference type="SUPFAM" id="SSF55729">
    <property type="entry name" value="Acyl-CoA N-acyltransferases (Nat)"/>
    <property type="match status" value="1"/>
</dbReference>
<evidence type="ECO:0000256" key="1">
    <source>
        <dbReference type="ARBA" id="ARBA00022679"/>
    </source>
</evidence>
<dbReference type="Pfam" id="PF00583">
    <property type="entry name" value="Acetyltransf_1"/>
    <property type="match status" value="1"/>
</dbReference>
<keyword evidence="2" id="KW-0012">Acyltransferase</keyword>
<reference evidence="4" key="2">
    <citation type="submission" date="2021-04" db="EMBL/GenBank/DDBJ databases">
        <authorList>
            <person name="Gilroy R."/>
        </authorList>
    </citation>
    <scope>NUCLEOTIDE SEQUENCE</scope>
    <source>
        <strain evidence="4">ChiHecec3B27-8219</strain>
    </source>
</reference>
<dbReference type="InterPro" id="IPR000182">
    <property type="entry name" value="GNAT_dom"/>
</dbReference>
<reference evidence="4" key="1">
    <citation type="journal article" date="2021" name="PeerJ">
        <title>Extensive microbial diversity within the chicken gut microbiome revealed by metagenomics and culture.</title>
        <authorList>
            <person name="Gilroy R."/>
            <person name="Ravi A."/>
            <person name="Getino M."/>
            <person name="Pursley I."/>
            <person name="Horton D.L."/>
            <person name="Alikhan N.F."/>
            <person name="Baker D."/>
            <person name="Gharbi K."/>
            <person name="Hall N."/>
            <person name="Watson M."/>
            <person name="Adriaenssens E.M."/>
            <person name="Foster-Nyarko E."/>
            <person name="Jarju S."/>
            <person name="Secka A."/>
            <person name="Antonio M."/>
            <person name="Oren A."/>
            <person name="Chaudhuri R.R."/>
            <person name="La Ragione R."/>
            <person name="Hildebrand F."/>
            <person name="Pallen M.J."/>
        </authorList>
    </citation>
    <scope>NUCLEOTIDE SEQUENCE</scope>
    <source>
        <strain evidence="4">ChiHecec3B27-8219</strain>
    </source>
</reference>
<protein>
    <submittedName>
        <fullName evidence="4">GNAT family N-acetyltransferase</fullName>
    </submittedName>
</protein>
<dbReference type="EMBL" id="DXBE01000066">
    <property type="protein sequence ID" value="HIZ69997.1"/>
    <property type="molecule type" value="Genomic_DNA"/>
</dbReference>
<dbReference type="AlphaFoldDB" id="A0A9D2JX97"/>
<proteinExistence type="predicted"/>
<dbReference type="Gene3D" id="3.40.630.30">
    <property type="match status" value="1"/>
</dbReference>
<dbReference type="InterPro" id="IPR016181">
    <property type="entry name" value="Acyl_CoA_acyltransferase"/>
</dbReference>
<dbReference type="InterPro" id="IPR050832">
    <property type="entry name" value="Bact_Acetyltransf"/>
</dbReference>
<evidence type="ECO:0000313" key="5">
    <source>
        <dbReference type="Proteomes" id="UP000824055"/>
    </source>
</evidence>
<evidence type="ECO:0000259" key="3">
    <source>
        <dbReference type="PROSITE" id="PS51186"/>
    </source>
</evidence>
<organism evidence="4 5">
    <name type="scientific">Candidatus Prevotella avicola</name>
    <dbReference type="NCBI Taxonomy" id="2838738"/>
    <lineage>
        <taxon>Bacteria</taxon>
        <taxon>Pseudomonadati</taxon>
        <taxon>Bacteroidota</taxon>
        <taxon>Bacteroidia</taxon>
        <taxon>Bacteroidales</taxon>
        <taxon>Prevotellaceae</taxon>
        <taxon>Prevotella</taxon>
    </lineage>
</organism>
<sequence>MNIIPASKDQASTIATLIMEAMNHECCQYFAGEHHTLADFHRMMTKLVGREDSQYSYLNTLVAIDESGEVMGCCVAYDGGKLRQLRQAFLEEAREELEMDHSGMADETQAGEYYIDSICVDSRFRGKGVASALLQAMADKALREGFHTVGLLVDKENPRAEKLYTRVGFRYVNDASWGGHSLKHMTLQQ</sequence>
<accession>A0A9D2JX97</accession>
<name>A0A9D2JX97_9BACT</name>
<dbReference type="CDD" id="cd04301">
    <property type="entry name" value="NAT_SF"/>
    <property type="match status" value="1"/>
</dbReference>
<evidence type="ECO:0000313" key="4">
    <source>
        <dbReference type="EMBL" id="HIZ69997.1"/>
    </source>
</evidence>
<dbReference type="Proteomes" id="UP000824055">
    <property type="component" value="Unassembled WGS sequence"/>
</dbReference>
<keyword evidence="1" id="KW-0808">Transferase</keyword>